<accession>A0ABS0N876</accession>
<keyword evidence="4" id="KW-1185">Reference proteome</keyword>
<dbReference type="Gene3D" id="3.40.50.1980">
    <property type="entry name" value="Nitrogenase molybdenum iron protein domain"/>
    <property type="match status" value="2"/>
</dbReference>
<dbReference type="InterPro" id="IPR002491">
    <property type="entry name" value="ABC_transptr_periplasmic_BD"/>
</dbReference>
<evidence type="ECO:0000256" key="1">
    <source>
        <dbReference type="SAM" id="SignalP"/>
    </source>
</evidence>
<evidence type="ECO:0000259" key="2">
    <source>
        <dbReference type="PROSITE" id="PS50983"/>
    </source>
</evidence>
<gene>
    <name evidence="3" type="ORF">H9Q10_02180</name>
</gene>
<reference evidence="3 4" key="1">
    <citation type="submission" date="2020-09" db="EMBL/GenBank/DDBJ databases">
        <title>Eikenella S3660 sp. nov., isolated from a throat swab.</title>
        <authorList>
            <person name="Buhl M."/>
        </authorList>
    </citation>
    <scope>NUCLEOTIDE SEQUENCE [LARGE SCALE GENOMIC DNA]</scope>
    <source>
        <strain evidence="3 4">S3360</strain>
    </source>
</reference>
<dbReference type="EMBL" id="JACSGR010000002">
    <property type="protein sequence ID" value="MBH5328480.1"/>
    <property type="molecule type" value="Genomic_DNA"/>
</dbReference>
<feature type="chain" id="PRO_5047250003" evidence="1">
    <location>
        <begin position="26"/>
        <end position="341"/>
    </location>
</feature>
<keyword evidence="1" id="KW-0732">Signal</keyword>
<name>A0ABS0N876_9NEIS</name>
<dbReference type="CDD" id="cd01142">
    <property type="entry name" value="TroA_e"/>
    <property type="match status" value="1"/>
</dbReference>
<dbReference type="PANTHER" id="PTHR30535">
    <property type="entry name" value="VITAMIN B12-BINDING PROTEIN"/>
    <property type="match status" value="1"/>
</dbReference>
<dbReference type="PROSITE" id="PS50983">
    <property type="entry name" value="FE_B12_PBP"/>
    <property type="match status" value="1"/>
</dbReference>
<proteinExistence type="predicted"/>
<comment type="caution">
    <text evidence="3">The sequence shown here is derived from an EMBL/GenBank/DDBJ whole genome shotgun (WGS) entry which is preliminary data.</text>
</comment>
<evidence type="ECO:0000313" key="3">
    <source>
        <dbReference type="EMBL" id="MBH5328480.1"/>
    </source>
</evidence>
<organism evidence="3 4">
    <name type="scientific">Eikenella glucosivorans</name>
    <dbReference type="NCBI Taxonomy" id="2766967"/>
    <lineage>
        <taxon>Bacteria</taxon>
        <taxon>Pseudomonadati</taxon>
        <taxon>Pseudomonadota</taxon>
        <taxon>Betaproteobacteria</taxon>
        <taxon>Neisseriales</taxon>
        <taxon>Neisseriaceae</taxon>
        <taxon>Eikenella</taxon>
    </lineage>
</organism>
<feature type="domain" description="Fe/B12 periplasmic-binding" evidence="2">
    <location>
        <begin position="44"/>
        <end position="304"/>
    </location>
</feature>
<dbReference type="Proteomes" id="UP000768471">
    <property type="component" value="Unassembled WGS sequence"/>
</dbReference>
<sequence length="341" mass="37812">MSRQRPKLIAAAFAGLLLALQPAHARPVRDINNQVVELPQQVNRIADLWPANNQVVLMLGGADKLVATTESVRNLPWFAKVYPRIKNVPALSNGQTVQAEALIGVRPDAVLLSQPAMQEQVRRAGLKPVLVRFQDYNGLKQTVRITAEVIGGNAPKIARQYNAELDGNISLVHRRLANLPEAQKPTVLHLTGGSNLRRIDGGRSLIGEWIRTAGGRPALPEQANLTEVSMEAIIRANPDIIIIGGRNAAQSIARIRQDPAWRSIKAVQNNRLHANPIGTFGWDRYGTEAALQVLWAAKLLHPQRFNDVDMTAKTQDFYRRYYRYNLSAAEAQRILQGLDPQ</sequence>
<dbReference type="SUPFAM" id="SSF53807">
    <property type="entry name" value="Helical backbone' metal receptor"/>
    <property type="match status" value="1"/>
</dbReference>
<evidence type="ECO:0000313" key="4">
    <source>
        <dbReference type="Proteomes" id="UP000768471"/>
    </source>
</evidence>
<dbReference type="RefSeq" id="WP_197902408.1">
    <property type="nucleotide sequence ID" value="NZ_JACSGR010000002.1"/>
</dbReference>
<dbReference type="PANTHER" id="PTHR30535:SF34">
    <property type="entry name" value="MOLYBDATE-BINDING PROTEIN MOLA"/>
    <property type="match status" value="1"/>
</dbReference>
<protein>
    <submittedName>
        <fullName evidence="3">ABC transporter substrate-binding protein</fullName>
    </submittedName>
</protein>
<feature type="signal peptide" evidence="1">
    <location>
        <begin position="1"/>
        <end position="25"/>
    </location>
</feature>
<dbReference type="Pfam" id="PF01497">
    <property type="entry name" value="Peripla_BP_2"/>
    <property type="match status" value="1"/>
</dbReference>
<dbReference type="Gene3D" id="1.20.58.2180">
    <property type="match status" value="1"/>
</dbReference>
<dbReference type="InterPro" id="IPR050902">
    <property type="entry name" value="ABC_Transporter_SBP"/>
</dbReference>